<proteinExistence type="predicted"/>
<gene>
    <name evidence="2" type="ORF">AG1IA_07424</name>
</gene>
<comment type="caution">
    <text evidence="2">The sequence shown here is derived from an EMBL/GenBank/DDBJ whole genome shotgun (WGS) entry which is preliminary data.</text>
</comment>
<name>L8WP55_THACA</name>
<feature type="compositionally biased region" description="Basic residues" evidence="1">
    <location>
        <begin position="132"/>
        <end position="146"/>
    </location>
</feature>
<dbReference type="Proteomes" id="UP000011668">
    <property type="component" value="Unassembled WGS sequence"/>
</dbReference>
<reference evidence="2 3" key="1">
    <citation type="journal article" date="2013" name="Nat. Commun.">
        <title>The evolution and pathogenic mechanisms of the rice sheath blight pathogen.</title>
        <authorList>
            <person name="Zheng A."/>
            <person name="Lin R."/>
            <person name="Xu L."/>
            <person name="Qin P."/>
            <person name="Tang C."/>
            <person name="Ai P."/>
            <person name="Zhang D."/>
            <person name="Liu Y."/>
            <person name="Sun Z."/>
            <person name="Feng H."/>
            <person name="Wang Y."/>
            <person name="Chen Y."/>
            <person name="Liang X."/>
            <person name="Fu R."/>
            <person name="Li Q."/>
            <person name="Zhang J."/>
            <person name="Yu X."/>
            <person name="Xie Z."/>
            <person name="Ding L."/>
            <person name="Guan P."/>
            <person name="Tang J."/>
            <person name="Liang Y."/>
            <person name="Wang S."/>
            <person name="Deng Q."/>
            <person name="Li S."/>
            <person name="Zhu J."/>
            <person name="Wang L."/>
            <person name="Liu H."/>
            <person name="Li P."/>
        </authorList>
    </citation>
    <scope>NUCLEOTIDE SEQUENCE [LARGE SCALE GENOMIC DNA]</scope>
    <source>
        <strain evidence="3">AG-1 IA</strain>
    </source>
</reference>
<organism evidence="2 3">
    <name type="scientific">Thanatephorus cucumeris (strain AG1-IA)</name>
    <name type="common">Rice sheath blight fungus</name>
    <name type="synonym">Rhizoctonia solani</name>
    <dbReference type="NCBI Taxonomy" id="983506"/>
    <lineage>
        <taxon>Eukaryota</taxon>
        <taxon>Fungi</taxon>
        <taxon>Dikarya</taxon>
        <taxon>Basidiomycota</taxon>
        <taxon>Agaricomycotina</taxon>
        <taxon>Agaricomycetes</taxon>
        <taxon>Cantharellales</taxon>
        <taxon>Ceratobasidiaceae</taxon>
        <taxon>Rhizoctonia</taxon>
        <taxon>Rhizoctonia solani AG-1</taxon>
    </lineage>
</organism>
<dbReference type="AlphaFoldDB" id="L8WP55"/>
<keyword evidence="3" id="KW-1185">Reference proteome</keyword>
<evidence type="ECO:0000313" key="2">
    <source>
        <dbReference type="EMBL" id="ELU38548.1"/>
    </source>
</evidence>
<dbReference type="EMBL" id="AFRT01002128">
    <property type="protein sequence ID" value="ELU38548.1"/>
    <property type="molecule type" value="Genomic_DNA"/>
</dbReference>
<feature type="region of interest" description="Disordered" evidence="1">
    <location>
        <begin position="124"/>
        <end position="146"/>
    </location>
</feature>
<evidence type="ECO:0000256" key="1">
    <source>
        <dbReference type="SAM" id="MobiDB-lite"/>
    </source>
</evidence>
<dbReference type="HOGENOM" id="CLU_842441_0_0_1"/>
<protein>
    <submittedName>
        <fullName evidence="2">Uncharacterized protein</fullName>
    </submittedName>
</protein>
<sequence length="330" mass="36753">MGIAVRASSRFHLYTSRFPPVMRPADQDCTRTASRFHFTPMHVCIIVLRSTALFGPITHQSSTARRPAWYSISLVLYVNAQINQRLGSFMCIGCLRARTATSATVRHWAYTEHRRRPGSIACIPRVPSPRKGEKKKKRERSIHPGRHHFRRAQPRCRVIDKRSGDCLRGTYGAGNPVGQSAMSSKCDLFLCSFSSLSPRKSLGKLEIMCFPGGAALRPMFGVNPIVHKRVQTKHKGTIRSGIGRLLYKLHYIMHGEFFAMGPAIMHGHPYDISPIQAHCLREFPPPSVLDLQLAVVCSLLAPSQLLVGDGKCTGMAIDTTETLHHSFSQG</sequence>
<evidence type="ECO:0000313" key="3">
    <source>
        <dbReference type="Proteomes" id="UP000011668"/>
    </source>
</evidence>
<accession>L8WP55</accession>